<feature type="binding site" evidence="7">
    <location>
        <position position="242"/>
    </location>
    <ligand>
        <name>Mg(2+)</name>
        <dbReference type="ChEBI" id="CHEBI:18420"/>
        <label>1</label>
        <note>catalytic</note>
    </ligand>
</feature>
<reference evidence="9" key="1">
    <citation type="submission" date="2021-01" db="EMBL/GenBank/DDBJ databases">
        <authorList>
            <person name="Corre E."/>
            <person name="Pelletier E."/>
            <person name="Niang G."/>
            <person name="Scheremetjew M."/>
            <person name="Finn R."/>
            <person name="Kale V."/>
            <person name="Holt S."/>
            <person name="Cochrane G."/>
            <person name="Meng A."/>
            <person name="Brown T."/>
            <person name="Cohen L."/>
        </authorList>
    </citation>
    <scope>NUCLEOTIDE SEQUENCE</scope>
    <source>
        <strain evidence="9">CCMP1510</strain>
    </source>
</reference>
<sequence length="718" mass="79932">MIKYLIYFFISKVMCLRVPIHEMVSTCVTASEEGCKAIVAVHESGQWSTTLKEKENLRSALTEADCMSQKVMVNSLRNTFPGLSIVAEEEEQDEDITCQIELKRDLFHGDDEIGIDISRYTVVIDPLDGTREFVEGRLHNVRILLGIVIDGRAVAGVSAAPFLSQILAAEIKRWHLAPINTHTQVEAVLAAGDGKYKSVQAARDFFSKESKVEIGGTAAKFEAIISGQVGLAVTHAKTVAVDTCALEPMLECAGGQITDYFGAPLTPYTNTNRPNNLGVIASGKNYKKEHNDLSLYMRSHPAPLALVNGLDQNLGGDPCHALDIARTLDGSLLQLSHLENIFQQDITAFGVPEKAAQRGLMSQACRIVVRTKNNQIKSIFYKRVKFSDLSYQKNKSRLKIERDANSYLIEASFLNSDAVKSAGIPVPQVLGIPDLRRDYTNPLNSSFALFLSDFAPSNFWYQRNLLDFEHGAAGLKALAKFHAAFWGNTSIDNLQIWPHGAYFEPDKQEPDHFDKVGGDSWKRHYTAFADSFSQQKEHDFSTLGDRLQPLVRHLAYSVHPRNRENQQTIIHGDPKAANLFFRKSSQDADLQAGLIDFQWTGYGKVGADVAHFLAAAVEASTLYEYESSLLDIYYDALCSSNPNISASFSRLDLQADVEDDILDTGRLVFGYQWLRLQATPDILQQNANVLGRNAYNKNIQNAFWLVQRIDSLLLDRGL</sequence>
<evidence type="ECO:0000313" key="9">
    <source>
        <dbReference type="EMBL" id="CAE0365288.1"/>
    </source>
</evidence>
<evidence type="ECO:0000256" key="4">
    <source>
        <dbReference type="ARBA" id="ARBA00022723"/>
    </source>
</evidence>
<dbReference type="SUPFAM" id="SSF56112">
    <property type="entry name" value="Protein kinase-like (PK-like)"/>
    <property type="match status" value="1"/>
</dbReference>
<dbReference type="InterPro" id="IPR050725">
    <property type="entry name" value="CysQ/Inositol_MonoPase"/>
</dbReference>
<dbReference type="Gene3D" id="3.40.190.80">
    <property type="match status" value="1"/>
</dbReference>
<dbReference type="Pfam" id="PF00459">
    <property type="entry name" value="Inositol_P"/>
    <property type="match status" value="1"/>
</dbReference>
<feature type="binding site" evidence="7">
    <location>
        <position position="127"/>
    </location>
    <ligand>
        <name>Mg(2+)</name>
        <dbReference type="ChEBI" id="CHEBI:18420"/>
        <label>1</label>
        <note>catalytic</note>
    </ligand>
</feature>
<evidence type="ECO:0000256" key="7">
    <source>
        <dbReference type="PIRSR" id="PIRSR600760-2"/>
    </source>
</evidence>
<keyword evidence="4 7" id="KW-0479">Metal-binding</keyword>
<dbReference type="GO" id="GO:0046872">
    <property type="term" value="F:metal ion binding"/>
    <property type="evidence" value="ECO:0007669"/>
    <property type="project" value="UniProtKB-KW"/>
</dbReference>
<dbReference type="AlphaFoldDB" id="A0A7S3NJS9"/>
<evidence type="ECO:0000256" key="3">
    <source>
        <dbReference type="ARBA" id="ARBA00012633"/>
    </source>
</evidence>
<proteinExistence type="inferred from homology"/>
<feature type="domain" description="CHK kinase-like" evidence="8">
    <location>
        <begin position="449"/>
        <end position="643"/>
    </location>
</feature>
<evidence type="ECO:0000256" key="5">
    <source>
        <dbReference type="ARBA" id="ARBA00022801"/>
    </source>
</evidence>
<name>A0A7S3NJS9_9STRA</name>
<dbReference type="SUPFAM" id="SSF56655">
    <property type="entry name" value="Carbohydrate phosphatase"/>
    <property type="match status" value="1"/>
</dbReference>
<dbReference type="Pfam" id="PF02958">
    <property type="entry name" value="EcKL"/>
    <property type="match status" value="1"/>
</dbReference>
<protein>
    <recommendedName>
        <fullName evidence="3">3'(2'),5'-bisphosphate nucleotidase</fullName>
        <ecNumber evidence="3">3.1.3.7</ecNumber>
    </recommendedName>
</protein>
<dbReference type="Gene3D" id="3.90.1200.10">
    <property type="match status" value="1"/>
</dbReference>
<dbReference type="InterPro" id="IPR004119">
    <property type="entry name" value="EcKL"/>
</dbReference>
<dbReference type="EC" id="3.1.3.7" evidence="3"/>
<feature type="binding site" evidence="7">
    <location>
        <position position="88"/>
    </location>
    <ligand>
        <name>Mg(2+)</name>
        <dbReference type="ChEBI" id="CHEBI:18420"/>
        <label>1</label>
        <note>catalytic</note>
    </ligand>
</feature>
<dbReference type="GO" id="GO:0005737">
    <property type="term" value="C:cytoplasm"/>
    <property type="evidence" value="ECO:0007669"/>
    <property type="project" value="UniProtKB-ARBA"/>
</dbReference>
<feature type="binding site" evidence="7">
    <location>
        <position position="128"/>
    </location>
    <ligand>
        <name>Mg(2+)</name>
        <dbReference type="ChEBI" id="CHEBI:18420"/>
        <label>1</label>
        <note>catalytic</note>
    </ligand>
</feature>
<dbReference type="GO" id="GO:0008441">
    <property type="term" value="F:3'(2'),5'-bisphosphate nucleotidase activity"/>
    <property type="evidence" value="ECO:0007669"/>
    <property type="project" value="UniProtKB-EC"/>
</dbReference>
<gene>
    <name evidence="9" type="ORF">ALAG00032_LOCUS6030</name>
</gene>
<feature type="binding site" evidence="7">
    <location>
        <position position="125"/>
    </location>
    <ligand>
        <name>Mg(2+)</name>
        <dbReference type="ChEBI" id="CHEBI:18420"/>
        <label>1</label>
        <note>catalytic</note>
    </ligand>
</feature>
<organism evidence="9">
    <name type="scientific">Aureoumbra lagunensis</name>
    <dbReference type="NCBI Taxonomy" id="44058"/>
    <lineage>
        <taxon>Eukaryota</taxon>
        <taxon>Sar</taxon>
        <taxon>Stramenopiles</taxon>
        <taxon>Ochrophyta</taxon>
        <taxon>Pelagophyceae</taxon>
        <taxon>Pelagomonadales</taxon>
        <taxon>Aureoumbra</taxon>
    </lineage>
</organism>
<dbReference type="Gene3D" id="3.30.540.10">
    <property type="entry name" value="Fructose-1,6-Bisphosphatase, subunit A, domain 1"/>
    <property type="match status" value="1"/>
</dbReference>
<keyword evidence="6 7" id="KW-0460">Magnesium</keyword>
<accession>A0A7S3NJS9</accession>
<dbReference type="InterPro" id="IPR000760">
    <property type="entry name" value="Inositol_monophosphatase-like"/>
</dbReference>
<evidence type="ECO:0000256" key="6">
    <source>
        <dbReference type="ARBA" id="ARBA00022842"/>
    </source>
</evidence>
<dbReference type="PANTHER" id="PTHR43028:SF5">
    <property type="entry name" value="3'(2'),5'-BISPHOSPHATE NUCLEOTIDASE 1"/>
    <property type="match status" value="1"/>
</dbReference>
<dbReference type="PANTHER" id="PTHR43028">
    <property type="entry name" value="3'(2'),5'-BISPHOSPHATE NUCLEOTIDASE 1"/>
    <property type="match status" value="1"/>
</dbReference>
<evidence type="ECO:0000259" key="8">
    <source>
        <dbReference type="SMART" id="SM00587"/>
    </source>
</evidence>
<dbReference type="EMBL" id="HBIJ01008539">
    <property type="protein sequence ID" value="CAE0365288.1"/>
    <property type="molecule type" value="Transcribed_RNA"/>
</dbReference>
<dbReference type="FunFam" id="3.30.540.10:FF:000012">
    <property type="entry name" value="Blast:Putative inositol monophosphatase 3"/>
    <property type="match status" value="1"/>
</dbReference>
<evidence type="ECO:0000256" key="2">
    <source>
        <dbReference type="ARBA" id="ARBA00009759"/>
    </source>
</evidence>
<dbReference type="InterPro" id="IPR015897">
    <property type="entry name" value="CHK_kinase-like"/>
</dbReference>
<keyword evidence="5" id="KW-0378">Hydrolase</keyword>
<evidence type="ECO:0000256" key="1">
    <source>
        <dbReference type="ARBA" id="ARBA00001946"/>
    </source>
</evidence>
<dbReference type="InterPro" id="IPR011009">
    <property type="entry name" value="Kinase-like_dom_sf"/>
</dbReference>
<dbReference type="SMART" id="SM00587">
    <property type="entry name" value="CHK"/>
    <property type="match status" value="1"/>
</dbReference>
<comment type="similarity">
    <text evidence="2">Belongs to the inositol monophosphatase superfamily.</text>
</comment>
<comment type="cofactor">
    <cofactor evidence="1 7">
        <name>Mg(2+)</name>
        <dbReference type="ChEBI" id="CHEBI:18420"/>
    </cofactor>
</comment>